<dbReference type="EMBL" id="UAWC01000004">
    <property type="protein sequence ID" value="SQB33983.1"/>
    <property type="molecule type" value="Genomic_DNA"/>
</dbReference>
<dbReference type="PANTHER" id="PTHR35531:SF1">
    <property type="entry name" value="INNER MEMBRANE PROTEIN YBCI-RELATED"/>
    <property type="match status" value="1"/>
</dbReference>
<dbReference type="RefSeq" id="WP_095178246.1">
    <property type="nucleotide sequence ID" value="NZ_JAAZKZ010000064.1"/>
</dbReference>
<reference evidence="2 3" key="1">
    <citation type="submission" date="2018-06" db="EMBL/GenBank/DDBJ databases">
        <authorList>
            <consortium name="Pathogen Informatics"/>
            <person name="Doyle S."/>
        </authorList>
    </citation>
    <scope>NUCLEOTIDE SEQUENCE [LARGE SCALE GENOMIC DNA]</scope>
    <source>
        <strain evidence="2 3">NCTC13028</strain>
    </source>
</reference>
<feature type="transmembrane region" description="Helical" evidence="1">
    <location>
        <begin position="60"/>
        <end position="76"/>
    </location>
</feature>
<sequence length="202" mass="22503">MKGKTHLGVGIVTSIALYEKLSLDFNIISLGVVAVGSLLPDIDHPKSMINKYILPFKNKFTKVIMYICIGIIFLWYSMTSGGIPHIKAIGILFIFIAISSHRNGLTHSLTGMIMFSVIAGYIGNIYNIHNIIYYFMIGYGSHLLCDMATPRGVPLFYPFKDGNIKLPITVRTNSKAGNILENLIVILGYGYIIYRLPNIIKL</sequence>
<keyword evidence="1" id="KW-0472">Membrane</keyword>
<dbReference type="PANTHER" id="PTHR35531">
    <property type="entry name" value="INNER MEMBRANE PROTEIN YBCI-RELATED"/>
    <property type="match status" value="1"/>
</dbReference>
<protein>
    <submittedName>
        <fullName evidence="2">Membrane-bound metal-dependent hydrolase</fullName>
    </submittedName>
</protein>
<feature type="transmembrane region" description="Helical" evidence="1">
    <location>
        <begin position="82"/>
        <end position="100"/>
    </location>
</feature>
<dbReference type="Pfam" id="PF04307">
    <property type="entry name" value="YdjM"/>
    <property type="match status" value="1"/>
</dbReference>
<evidence type="ECO:0000313" key="3">
    <source>
        <dbReference type="Proteomes" id="UP000250223"/>
    </source>
</evidence>
<evidence type="ECO:0000313" key="2">
    <source>
        <dbReference type="EMBL" id="SQB33983.1"/>
    </source>
</evidence>
<keyword evidence="1" id="KW-1133">Transmembrane helix</keyword>
<proteinExistence type="predicted"/>
<feature type="transmembrane region" description="Helical" evidence="1">
    <location>
        <begin position="176"/>
        <end position="194"/>
    </location>
</feature>
<name>A0A240B061_CLOCO</name>
<evidence type="ECO:0000256" key="1">
    <source>
        <dbReference type="SAM" id="Phobius"/>
    </source>
</evidence>
<keyword evidence="2" id="KW-0378">Hydrolase</keyword>
<dbReference type="InterPro" id="IPR007404">
    <property type="entry name" value="YdjM-like"/>
</dbReference>
<feature type="transmembrane region" description="Helical" evidence="1">
    <location>
        <begin position="21"/>
        <end position="39"/>
    </location>
</feature>
<accession>A0A240B061</accession>
<dbReference type="GeneID" id="70578076"/>
<organism evidence="2 3">
    <name type="scientific">Clostridium cochlearium</name>
    <dbReference type="NCBI Taxonomy" id="1494"/>
    <lineage>
        <taxon>Bacteria</taxon>
        <taxon>Bacillati</taxon>
        <taxon>Bacillota</taxon>
        <taxon>Clostridia</taxon>
        <taxon>Eubacteriales</taxon>
        <taxon>Clostridiaceae</taxon>
        <taxon>Clostridium</taxon>
    </lineage>
</organism>
<dbReference type="AlphaFoldDB" id="A0A240B061"/>
<dbReference type="Proteomes" id="UP000250223">
    <property type="component" value="Unassembled WGS sequence"/>
</dbReference>
<feature type="transmembrane region" description="Helical" evidence="1">
    <location>
        <begin position="112"/>
        <end position="137"/>
    </location>
</feature>
<keyword evidence="1" id="KW-0812">Transmembrane</keyword>
<dbReference type="GO" id="GO:0016787">
    <property type="term" value="F:hydrolase activity"/>
    <property type="evidence" value="ECO:0007669"/>
    <property type="project" value="UniProtKB-KW"/>
</dbReference>
<gene>
    <name evidence="2" type="primary">ydjM</name>
    <name evidence="2" type="ORF">NCTC13028_00862</name>
</gene>